<name>A0A518EXV0_9BACT</name>
<evidence type="ECO:0000313" key="6">
    <source>
        <dbReference type="EMBL" id="QDV08912.1"/>
    </source>
</evidence>
<dbReference type="InterPro" id="IPR052556">
    <property type="entry name" value="PolySynth_Transporter"/>
</dbReference>
<evidence type="ECO:0000256" key="4">
    <source>
        <dbReference type="ARBA" id="ARBA00023136"/>
    </source>
</evidence>
<evidence type="ECO:0000313" key="7">
    <source>
        <dbReference type="Proteomes" id="UP000320390"/>
    </source>
</evidence>
<sequence>MSDPTPTRVPRRVFQAAGWLIGGRLVGSACTFVTLFLLAQALEGKAFGRLTFWISTFLVLDGVVDFGTGATALQRISSDPESAGAVLRTARRARMGMALLVVAAVATTGFALEGGDAPFLAIAALYQLSHVLELSTLGWRDRIAWRSPVLVRAGAALCSLAAVLALLQTGEPRPLAYLLAIAFGSTLGNFALHHFGRPGLPSTRGVAPAPLRPFLVASIPMGAAAVCQQLYFHVDNVFVRASEGDTAVGHYGVAVRVMSLSIMGGVFAASAAQPWLTRAHLRGELLGAAMGLAGLSALLGAAVAGLAFPFREEILGLFGEEFRVAAPSLAWLLGAAFAVHLGAPLLTAVVAAGRGRSVLVAAAIGLLLNVAGNAWLVPSHGMEGAAIATLATEVWIVVAAFMALVRSQRLGPPLAPS</sequence>
<keyword evidence="4 5" id="KW-0472">Membrane</keyword>
<dbReference type="PANTHER" id="PTHR43424:SF1">
    <property type="entry name" value="LOCUS PUTATIVE PROTEIN 1-RELATED"/>
    <property type="match status" value="1"/>
</dbReference>
<keyword evidence="2 5" id="KW-0812">Transmembrane</keyword>
<protein>
    <submittedName>
        <fullName evidence="6">Polysaccharide biosynthesis protein</fullName>
    </submittedName>
</protein>
<dbReference type="GO" id="GO:0016020">
    <property type="term" value="C:membrane"/>
    <property type="evidence" value="ECO:0007669"/>
    <property type="project" value="UniProtKB-SubCell"/>
</dbReference>
<evidence type="ECO:0000256" key="5">
    <source>
        <dbReference type="SAM" id="Phobius"/>
    </source>
</evidence>
<dbReference type="AlphaFoldDB" id="A0A518EXV0"/>
<comment type="subcellular location">
    <subcellularLocation>
        <location evidence="1">Membrane</location>
        <topology evidence="1">Multi-pass membrane protein</topology>
    </subcellularLocation>
</comment>
<feature type="transmembrane region" description="Helical" evidence="5">
    <location>
        <begin position="358"/>
        <end position="378"/>
    </location>
</feature>
<feature type="transmembrane region" description="Helical" evidence="5">
    <location>
        <begin position="149"/>
        <end position="168"/>
    </location>
</feature>
<dbReference type="InterPro" id="IPR002797">
    <property type="entry name" value="Polysacc_synth"/>
</dbReference>
<keyword evidence="3 5" id="KW-1133">Transmembrane helix</keyword>
<feature type="transmembrane region" description="Helical" evidence="5">
    <location>
        <begin position="384"/>
        <end position="405"/>
    </location>
</feature>
<accession>A0A518EXV0</accession>
<proteinExistence type="predicted"/>
<keyword evidence="7" id="KW-1185">Reference proteome</keyword>
<feature type="transmembrane region" description="Helical" evidence="5">
    <location>
        <begin position="93"/>
        <end position="112"/>
    </location>
</feature>
<dbReference type="Pfam" id="PF01943">
    <property type="entry name" value="Polysacc_synt"/>
    <property type="match status" value="1"/>
</dbReference>
<feature type="transmembrane region" description="Helical" evidence="5">
    <location>
        <begin position="16"/>
        <end position="38"/>
    </location>
</feature>
<evidence type="ECO:0000256" key="2">
    <source>
        <dbReference type="ARBA" id="ARBA00022692"/>
    </source>
</evidence>
<feature type="transmembrane region" description="Helical" evidence="5">
    <location>
        <begin position="251"/>
        <end position="273"/>
    </location>
</feature>
<feature type="transmembrane region" description="Helical" evidence="5">
    <location>
        <begin position="328"/>
        <end position="351"/>
    </location>
</feature>
<feature type="transmembrane region" description="Helical" evidence="5">
    <location>
        <begin position="50"/>
        <end position="73"/>
    </location>
</feature>
<dbReference type="EMBL" id="CP036434">
    <property type="protein sequence ID" value="QDV08912.1"/>
    <property type="molecule type" value="Genomic_DNA"/>
</dbReference>
<dbReference type="Proteomes" id="UP000320390">
    <property type="component" value="Chromosome"/>
</dbReference>
<evidence type="ECO:0000256" key="1">
    <source>
        <dbReference type="ARBA" id="ARBA00004141"/>
    </source>
</evidence>
<organism evidence="6 7">
    <name type="scientific">Saltatorellus ferox</name>
    <dbReference type="NCBI Taxonomy" id="2528018"/>
    <lineage>
        <taxon>Bacteria</taxon>
        <taxon>Pseudomonadati</taxon>
        <taxon>Planctomycetota</taxon>
        <taxon>Planctomycetia</taxon>
        <taxon>Planctomycetia incertae sedis</taxon>
        <taxon>Saltatorellus</taxon>
    </lineage>
</organism>
<reference evidence="6 7" key="1">
    <citation type="submission" date="2019-02" db="EMBL/GenBank/DDBJ databases">
        <title>Deep-cultivation of Planctomycetes and their phenomic and genomic characterization uncovers novel biology.</title>
        <authorList>
            <person name="Wiegand S."/>
            <person name="Jogler M."/>
            <person name="Boedeker C."/>
            <person name="Pinto D."/>
            <person name="Vollmers J."/>
            <person name="Rivas-Marin E."/>
            <person name="Kohn T."/>
            <person name="Peeters S.H."/>
            <person name="Heuer A."/>
            <person name="Rast P."/>
            <person name="Oberbeckmann S."/>
            <person name="Bunk B."/>
            <person name="Jeske O."/>
            <person name="Meyerdierks A."/>
            <person name="Storesund J.E."/>
            <person name="Kallscheuer N."/>
            <person name="Luecker S."/>
            <person name="Lage O.M."/>
            <person name="Pohl T."/>
            <person name="Merkel B.J."/>
            <person name="Hornburger P."/>
            <person name="Mueller R.-W."/>
            <person name="Bruemmer F."/>
            <person name="Labrenz M."/>
            <person name="Spormann A.M."/>
            <person name="Op den Camp H."/>
            <person name="Overmann J."/>
            <person name="Amann R."/>
            <person name="Jetten M.S.M."/>
            <person name="Mascher T."/>
            <person name="Medema M.H."/>
            <person name="Devos D.P."/>
            <person name="Kaster A.-K."/>
            <person name="Ovreas L."/>
            <person name="Rohde M."/>
            <person name="Galperin M.Y."/>
            <person name="Jogler C."/>
        </authorList>
    </citation>
    <scope>NUCLEOTIDE SEQUENCE [LARGE SCALE GENOMIC DNA]</scope>
    <source>
        <strain evidence="6 7">Poly30</strain>
    </source>
</reference>
<feature type="transmembrane region" description="Helical" evidence="5">
    <location>
        <begin position="174"/>
        <end position="192"/>
    </location>
</feature>
<feature type="transmembrane region" description="Helical" evidence="5">
    <location>
        <begin position="213"/>
        <end position="231"/>
    </location>
</feature>
<feature type="transmembrane region" description="Helical" evidence="5">
    <location>
        <begin position="285"/>
        <end position="308"/>
    </location>
</feature>
<gene>
    <name evidence="6" type="ORF">Poly30_44670</name>
</gene>
<evidence type="ECO:0000256" key="3">
    <source>
        <dbReference type="ARBA" id="ARBA00022989"/>
    </source>
</evidence>
<dbReference type="PANTHER" id="PTHR43424">
    <property type="entry name" value="LOCUS PUTATIVE PROTEIN 1-RELATED"/>
    <property type="match status" value="1"/>
</dbReference>
<dbReference type="RefSeq" id="WP_419190492.1">
    <property type="nucleotide sequence ID" value="NZ_CP036434.1"/>
</dbReference>